<sequence length="211" mass="23224">MGLNWDNGRGKVKASRLDKSRLGKEVVVIHGGLQAVEGHRACQSRMWAIVVVLDVQKHGFSEGQVGQVPEMASVGVVVPVPVSLDPSKNKVVRVTNKIDFGEQAVPLEENIVAYGELALMEQIKERRLTKVKRSDRKSSYPQRKATIVRSKNQPVCKVIVEGWTGELTRDLSDQDELATRDSINIADTQEVVDGKVRWRGNLAFAGGGLSK</sequence>
<evidence type="ECO:0000313" key="2">
    <source>
        <dbReference type="Proteomes" id="UP001396334"/>
    </source>
</evidence>
<protein>
    <submittedName>
        <fullName evidence="1">Uncharacterized protein</fullName>
    </submittedName>
</protein>
<keyword evidence="2" id="KW-1185">Reference proteome</keyword>
<dbReference type="Proteomes" id="UP001396334">
    <property type="component" value="Unassembled WGS sequence"/>
</dbReference>
<evidence type="ECO:0000313" key="1">
    <source>
        <dbReference type="EMBL" id="KAK9018967.1"/>
    </source>
</evidence>
<organism evidence="1 2">
    <name type="scientific">Hibiscus sabdariffa</name>
    <name type="common">roselle</name>
    <dbReference type="NCBI Taxonomy" id="183260"/>
    <lineage>
        <taxon>Eukaryota</taxon>
        <taxon>Viridiplantae</taxon>
        <taxon>Streptophyta</taxon>
        <taxon>Embryophyta</taxon>
        <taxon>Tracheophyta</taxon>
        <taxon>Spermatophyta</taxon>
        <taxon>Magnoliopsida</taxon>
        <taxon>eudicotyledons</taxon>
        <taxon>Gunneridae</taxon>
        <taxon>Pentapetalae</taxon>
        <taxon>rosids</taxon>
        <taxon>malvids</taxon>
        <taxon>Malvales</taxon>
        <taxon>Malvaceae</taxon>
        <taxon>Malvoideae</taxon>
        <taxon>Hibiscus</taxon>
    </lineage>
</organism>
<proteinExistence type="predicted"/>
<reference evidence="1 2" key="1">
    <citation type="journal article" date="2024" name="G3 (Bethesda)">
        <title>Genome assembly of Hibiscus sabdariffa L. provides insights into metabolisms of medicinal natural products.</title>
        <authorList>
            <person name="Kim T."/>
        </authorList>
    </citation>
    <scope>NUCLEOTIDE SEQUENCE [LARGE SCALE GENOMIC DNA]</scope>
    <source>
        <strain evidence="1">TK-2024</strain>
        <tissue evidence="1">Old leaves</tissue>
    </source>
</reference>
<dbReference type="EMBL" id="JBBPBN010000018">
    <property type="protein sequence ID" value="KAK9018967.1"/>
    <property type="molecule type" value="Genomic_DNA"/>
</dbReference>
<name>A0ABR2S234_9ROSI</name>
<gene>
    <name evidence="1" type="ORF">V6N11_034010</name>
</gene>
<accession>A0ABR2S234</accession>
<comment type="caution">
    <text evidence="1">The sequence shown here is derived from an EMBL/GenBank/DDBJ whole genome shotgun (WGS) entry which is preliminary data.</text>
</comment>